<feature type="compositionally biased region" description="Basic residues" evidence="1">
    <location>
        <begin position="143"/>
        <end position="157"/>
    </location>
</feature>
<reference evidence="2 3" key="1">
    <citation type="journal article" date="2021" name="Sci. Rep.">
        <title>Chromosome anchoring in Senegalese sole (Solea senegalensis) reveals sex-associated markers and genome rearrangements in flatfish.</title>
        <authorList>
            <person name="Guerrero-Cozar I."/>
            <person name="Gomez-Garrido J."/>
            <person name="Berbel C."/>
            <person name="Martinez-Blanch J.F."/>
            <person name="Alioto T."/>
            <person name="Claros M.G."/>
            <person name="Gagnaire P.A."/>
            <person name="Manchado M."/>
        </authorList>
    </citation>
    <scope>NUCLEOTIDE SEQUENCE [LARGE SCALE GENOMIC DNA]</scope>
    <source>
        <strain evidence="2">Sse05_10M</strain>
    </source>
</reference>
<dbReference type="Proteomes" id="UP000693946">
    <property type="component" value="Linkage Group LG5"/>
</dbReference>
<proteinExistence type="predicted"/>
<evidence type="ECO:0000313" key="2">
    <source>
        <dbReference type="EMBL" id="KAG7489259.1"/>
    </source>
</evidence>
<comment type="caution">
    <text evidence="2">The sequence shown here is derived from an EMBL/GenBank/DDBJ whole genome shotgun (WGS) entry which is preliminary data.</text>
</comment>
<name>A0AAV6QD98_SOLSE</name>
<organism evidence="2 3">
    <name type="scientific">Solea senegalensis</name>
    <name type="common">Senegalese sole</name>
    <dbReference type="NCBI Taxonomy" id="28829"/>
    <lineage>
        <taxon>Eukaryota</taxon>
        <taxon>Metazoa</taxon>
        <taxon>Chordata</taxon>
        <taxon>Craniata</taxon>
        <taxon>Vertebrata</taxon>
        <taxon>Euteleostomi</taxon>
        <taxon>Actinopterygii</taxon>
        <taxon>Neopterygii</taxon>
        <taxon>Teleostei</taxon>
        <taxon>Neoteleostei</taxon>
        <taxon>Acanthomorphata</taxon>
        <taxon>Carangaria</taxon>
        <taxon>Pleuronectiformes</taxon>
        <taxon>Pleuronectoidei</taxon>
        <taxon>Soleidae</taxon>
        <taxon>Solea</taxon>
    </lineage>
</organism>
<gene>
    <name evidence="2" type="ORF">JOB18_007981</name>
</gene>
<dbReference type="EMBL" id="JAGKHQ010000017">
    <property type="protein sequence ID" value="KAG7489259.1"/>
    <property type="molecule type" value="Genomic_DNA"/>
</dbReference>
<feature type="compositionally biased region" description="Acidic residues" evidence="1">
    <location>
        <begin position="127"/>
        <end position="136"/>
    </location>
</feature>
<protein>
    <submittedName>
        <fullName evidence="2">Uncharacterized protein</fullName>
    </submittedName>
</protein>
<accession>A0AAV6QD98</accession>
<sequence length="164" mass="18579">MKVSRSRGTDSFPSSVRQITSEDTEVVRELIIKGLCVYLHEDPAHLFMEYENEDPAAIQDGIEDTTVGIFLIRQNGGSEVEDILVVLEGQAVLVDLPSVGLHITSHLGVSFPGHQGLSSVHARKDVEEEEEEEEEEQKEKFNPHHHHHHLRKERRRKISDAECV</sequence>
<evidence type="ECO:0000313" key="3">
    <source>
        <dbReference type="Proteomes" id="UP000693946"/>
    </source>
</evidence>
<keyword evidence="3" id="KW-1185">Reference proteome</keyword>
<feature type="region of interest" description="Disordered" evidence="1">
    <location>
        <begin position="114"/>
        <end position="164"/>
    </location>
</feature>
<evidence type="ECO:0000256" key="1">
    <source>
        <dbReference type="SAM" id="MobiDB-lite"/>
    </source>
</evidence>
<dbReference type="AlphaFoldDB" id="A0AAV6QD98"/>